<accession>A0A3S4AGG7</accession>
<keyword evidence="1" id="KW-0812">Transmembrane</keyword>
<keyword evidence="3" id="KW-1185">Reference proteome</keyword>
<dbReference type="OrthoDB" id="5120056at2"/>
<dbReference type="Proteomes" id="UP000288603">
    <property type="component" value="Unassembled WGS sequence"/>
</dbReference>
<evidence type="ECO:0000313" key="2">
    <source>
        <dbReference type="EMBL" id="RWZ68312.1"/>
    </source>
</evidence>
<feature type="transmembrane region" description="Helical" evidence="1">
    <location>
        <begin position="21"/>
        <end position="47"/>
    </location>
</feature>
<name>A0A3S4AGG7_9MICO</name>
<proteinExistence type="predicted"/>
<dbReference type="RefSeq" id="WP_128497582.1">
    <property type="nucleotide sequence ID" value="NZ_RZNC01000001.1"/>
</dbReference>
<keyword evidence="1" id="KW-1133">Transmembrane helix</keyword>
<organism evidence="2 3">
    <name type="scientific">Labedella populi</name>
    <dbReference type="NCBI Taxonomy" id="2498850"/>
    <lineage>
        <taxon>Bacteria</taxon>
        <taxon>Bacillati</taxon>
        <taxon>Actinomycetota</taxon>
        <taxon>Actinomycetes</taxon>
        <taxon>Micrococcales</taxon>
        <taxon>Microbacteriaceae</taxon>
        <taxon>Labedella</taxon>
    </lineage>
</organism>
<dbReference type="EMBL" id="RZNC01000001">
    <property type="protein sequence ID" value="RWZ68312.1"/>
    <property type="molecule type" value="Genomic_DNA"/>
</dbReference>
<reference evidence="2 3" key="1">
    <citation type="submission" date="2018-12" db="EMBL/GenBank/DDBJ databases">
        <authorList>
            <person name="Li F."/>
        </authorList>
    </citation>
    <scope>NUCLEOTIDE SEQUENCE [LARGE SCALE GENOMIC DNA]</scope>
    <source>
        <strain evidence="2 3">8H24J-4-2</strain>
    </source>
</reference>
<sequence length="217" mass="23136">MAAYDKGFARHPERFQRGRSWAKTIVFLVLALAALVSLAYTLVNFATLQSNAADTTGTVRFVAGQRIGLVLSPVFLVLVAAALVFAAVRWGRTWSVTPTGTRLRKRHWRGLSGGRALFDDLSARFRTGDPSAFTPLPAAPSHADVDVEFWTADADRVGFATLVLHEGKNGKDLIYSEPFVFSGPSYDALSAALATGLDERAAPPTAAGPAPAVPPAL</sequence>
<evidence type="ECO:0000256" key="1">
    <source>
        <dbReference type="SAM" id="Phobius"/>
    </source>
</evidence>
<comment type="caution">
    <text evidence="2">The sequence shown here is derived from an EMBL/GenBank/DDBJ whole genome shotgun (WGS) entry which is preliminary data.</text>
</comment>
<protein>
    <submittedName>
        <fullName evidence="2">Uncharacterized protein</fullName>
    </submittedName>
</protein>
<feature type="transmembrane region" description="Helical" evidence="1">
    <location>
        <begin position="67"/>
        <end position="88"/>
    </location>
</feature>
<evidence type="ECO:0000313" key="3">
    <source>
        <dbReference type="Proteomes" id="UP000288603"/>
    </source>
</evidence>
<dbReference type="AlphaFoldDB" id="A0A3S4AGG7"/>
<gene>
    <name evidence="2" type="ORF">ELQ92_03585</name>
</gene>
<keyword evidence="1" id="KW-0472">Membrane</keyword>